<dbReference type="GO" id="GO:0016779">
    <property type="term" value="F:nucleotidyltransferase activity"/>
    <property type="evidence" value="ECO:0007669"/>
    <property type="project" value="InterPro"/>
</dbReference>
<dbReference type="OrthoDB" id="3328101at2"/>
<keyword evidence="1" id="KW-0051">Antiviral defense</keyword>
<reference evidence="2 3" key="1">
    <citation type="submission" date="2019-02" db="EMBL/GenBank/DDBJ databases">
        <title>Draft genome sequences of novel Actinobacteria.</title>
        <authorList>
            <person name="Sahin N."/>
            <person name="Ay H."/>
            <person name="Saygin H."/>
        </authorList>
    </citation>
    <scope>NUCLEOTIDE SEQUENCE [LARGE SCALE GENOMIC DNA]</scope>
    <source>
        <strain evidence="2 3">8K307</strain>
    </source>
</reference>
<dbReference type="Proteomes" id="UP000295217">
    <property type="component" value="Unassembled WGS sequence"/>
</dbReference>
<sequence length="342" mass="38825">MKHADYFKNFLDNTVNLPQWQVDLLSSRVESIYKCLTADPDLKPLIKKKIPQGSWPQRTIIKPVNGNAFDGDVMVQLVEDPDWADDLKKYGNAIYDVLHKTSPYKNMPHGRKCRCVYVNYAENAMHVDIVPFVLREDGTQWIINRDDNKWERTDTDGFTDWMKTKDAIANKRLREVIRIMKFLRDHKNSWTGTKSILLTTLLGERVESWRKVLDSGYYGDLPTALFHIVSDLDEWLQARPTKPIIMDPSGSGTSFDHRWTQETYAHFRNRIHAHAAEIKAAYEEEDFDESVKKWQALFGDGFKAPKGSGSSSSSSGSTKFSSVSSAAAAASTSTVKHSGRAG</sequence>
<keyword evidence="2" id="KW-0808">Transferase</keyword>
<dbReference type="AlphaFoldDB" id="A0A4R5A7G2"/>
<evidence type="ECO:0000313" key="2">
    <source>
        <dbReference type="EMBL" id="TDD68063.1"/>
    </source>
</evidence>
<comment type="caution">
    <text evidence="2">The sequence shown here is derived from an EMBL/GenBank/DDBJ whole genome shotgun (WGS) entry which is preliminary data.</text>
</comment>
<evidence type="ECO:0000313" key="3">
    <source>
        <dbReference type="Proteomes" id="UP000295217"/>
    </source>
</evidence>
<proteinExistence type="predicted"/>
<keyword evidence="3" id="KW-1185">Reference proteome</keyword>
<organism evidence="2 3">
    <name type="scientific">Jiangella aurantiaca</name>
    <dbReference type="NCBI Taxonomy" id="2530373"/>
    <lineage>
        <taxon>Bacteria</taxon>
        <taxon>Bacillati</taxon>
        <taxon>Actinomycetota</taxon>
        <taxon>Actinomycetes</taxon>
        <taxon>Jiangellales</taxon>
        <taxon>Jiangellaceae</taxon>
        <taxon>Jiangella</taxon>
    </lineage>
</organism>
<dbReference type="CDD" id="cd05400">
    <property type="entry name" value="NT_2-5OAS_ClassI-CCAase"/>
    <property type="match status" value="1"/>
</dbReference>
<dbReference type="RefSeq" id="WP_132104298.1">
    <property type="nucleotide sequence ID" value="NZ_SMLB01000023.1"/>
</dbReference>
<dbReference type="InterPro" id="IPR006116">
    <property type="entry name" value="NT_2-5OAS_ClassI-CCAase"/>
</dbReference>
<dbReference type="EMBL" id="SMLB01000023">
    <property type="protein sequence ID" value="TDD68063.1"/>
    <property type="molecule type" value="Genomic_DNA"/>
</dbReference>
<dbReference type="GO" id="GO:0051607">
    <property type="term" value="P:defense response to virus"/>
    <property type="evidence" value="ECO:0007669"/>
    <property type="project" value="UniProtKB-KW"/>
</dbReference>
<dbReference type="Pfam" id="PF18144">
    <property type="entry name" value="SMODS"/>
    <property type="match status" value="1"/>
</dbReference>
<protein>
    <submittedName>
        <fullName evidence="2">Nucleotidyltransferase</fullName>
    </submittedName>
</protein>
<evidence type="ECO:0000256" key="1">
    <source>
        <dbReference type="ARBA" id="ARBA00023118"/>
    </source>
</evidence>
<gene>
    <name evidence="2" type="ORF">E1262_16795</name>
</gene>
<name>A0A4R5A7G2_9ACTN</name>
<accession>A0A4R5A7G2</accession>